<dbReference type="SMART" id="SM00240">
    <property type="entry name" value="FHA"/>
    <property type="match status" value="1"/>
</dbReference>
<dbReference type="InterPro" id="IPR050923">
    <property type="entry name" value="Cell_Proc_Reg/RNA_Proc"/>
</dbReference>
<evidence type="ECO:0000259" key="2">
    <source>
        <dbReference type="PROSITE" id="PS50006"/>
    </source>
</evidence>
<gene>
    <name evidence="4" type="primary">LOC103709097</name>
</gene>
<evidence type="ECO:0000313" key="3">
    <source>
        <dbReference type="Proteomes" id="UP000228380"/>
    </source>
</evidence>
<organism evidence="3 4">
    <name type="scientific">Phoenix dactylifera</name>
    <name type="common">Date palm</name>
    <dbReference type="NCBI Taxonomy" id="42345"/>
    <lineage>
        <taxon>Eukaryota</taxon>
        <taxon>Viridiplantae</taxon>
        <taxon>Streptophyta</taxon>
        <taxon>Embryophyta</taxon>
        <taxon>Tracheophyta</taxon>
        <taxon>Spermatophyta</taxon>
        <taxon>Magnoliopsida</taxon>
        <taxon>Liliopsida</taxon>
        <taxon>Arecaceae</taxon>
        <taxon>Coryphoideae</taxon>
        <taxon>Phoeniceae</taxon>
        <taxon>Phoenix</taxon>
    </lineage>
</organism>
<dbReference type="SUPFAM" id="SSF49879">
    <property type="entry name" value="SMAD/FHA domain"/>
    <property type="match status" value="1"/>
</dbReference>
<feature type="compositionally biased region" description="Basic and acidic residues" evidence="1">
    <location>
        <begin position="197"/>
        <end position="208"/>
    </location>
</feature>
<dbReference type="RefSeq" id="XP_008792515.2">
    <property type="nucleotide sequence ID" value="XM_008794293.3"/>
</dbReference>
<dbReference type="Proteomes" id="UP000228380">
    <property type="component" value="Chromosome 3"/>
</dbReference>
<feature type="region of interest" description="Disordered" evidence="1">
    <location>
        <begin position="197"/>
        <end position="219"/>
    </location>
</feature>
<dbReference type="AlphaFoldDB" id="A0A8B7C674"/>
<proteinExistence type="predicted"/>
<dbReference type="KEGG" id="pda:103709097"/>
<name>A0A8B7C674_PHODC</name>
<accession>A0A8B7C674</accession>
<dbReference type="Gene3D" id="2.60.200.20">
    <property type="match status" value="1"/>
</dbReference>
<feature type="domain" description="FHA" evidence="2">
    <location>
        <begin position="111"/>
        <end position="161"/>
    </location>
</feature>
<evidence type="ECO:0000256" key="1">
    <source>
        <dbReference type="SAM" id="MobiDB-lite"/>
    </source>
</evidence>
<reference evidence="3" key="1">
    <citation type="journal article" date="2019" name="Nat. Commun.">
        <title>Genome-wide association mapping of date palm fruit traits.</title>
        <authorList>
            <person name="Hazzouri K.M."/>
            <person name="Gros-Balthazard M."/>
            <person name="Flowers J.M."/>
            <person name="Copetti D."/>
            <person name="Lemansour A."/>
            <person name="Lebrun M."/>
            <person name="Masmoudi K."/>
            <person name="Ferrand S."/>
            <person name="Dhar M.I."/>
            <person name="Fresquez Z.A."/>
            <person name="Rosas U."/>
            <person name="Zhang J."/>
            <person name="Talag J."/>
            <person name="Lee S."/>
            <person name="Kudrna D."/>
            <person name="Powell R.F."/>
            <person name="Leitch I.J."/>
            <person name="Krueger R.R."/>
            <person name="Wing R.A."/>
            <person name="Amiri K.M.A."/>
            <person name="Purugganan M.D."/>
        </authorList>
    </citation>
    <scope>NUCLEOTIDE SEQUENCE [LARGE SCALE GENOMIC DNA]</scope>
    <source>
        <strain evidence="3">cv. Khalas</strain>
    </source>
</reference>
<dbReference type="InterPro" id="IPR000253">
    <property type="entry name" value="FHA_dom"/>
</dbReference>
<dbReference type="GeneID" id="103709097"/>
<protein>
    <submittedName>
        <fullName evidence="4">Zeaxanthin epoxidase, chloroplastic</fullName>
    </submittedName>
</protein>
<sequence length="219" mass="23737">MKALAASSSLSLFNPRWPLSFPSPLFPRQPLISASLPFPSIRFQSSSSKQLLHLTTKKESSWSALKSSPTESPLPDSSERWLLEPIGDGDTRHIGFRVPLPDAFEITSDAVTVGRTPEKADIVIPVATVSGLHARLKKKDGSLLVMDLDSTNGTYVNDQKLKPGAVATVSPGSCIIFGDTHLAMFRVSKIEEAEFISKTDESENRPEADVSTDNVEATS</sequence>
<dbReference type="PROSITE" id="PS50006">
    <property type="entry name" value="FHA_DOMAIN"/>
    <property type="match status" value="1"/>
</dbReference>
<dbReference type="FunFam" id="2.60.200.20:FF:000063">
    <property type="entry name" value="Predicted protein"/>
    <property type="match status" value="1"/>
</dbReference>
<evidence type="ECO:0000313" key="4">
    <source>
        <dbReference type="RefSeq" id="XP_008792515.2"/>
    </source>
</evidence>
<keyword evidence="3" id="KW-1185">Reference proteome</keyword>
<dbReference type="CDD" id="cd00060">
    <property type="entry name" value="FHA"/>
    <property type="match status" value="1"/>
</dbReference>
<reference evidence="4" key="2">
    <citation type="submission" date="2025-08" db="UniProtKB">
        <authorList>
            <consortium name="RefSeq"/>
        </authorList>
    </citation>
    <scope>IDENTIFICATION</scope>
    <source>
        <tissue evidence="4">Young leaves</tissue>
    </source>
</reference>
<dbReference type="Pfam" id="PF00498">
    <property type="entry name" value="FHA"/>
    <property type="match status" value="1"/>
</dbReference>
<dbReference type="OrthoDB" id="687730at2759"/>
<dbReference type="PANTHER" id="PTHR23308">
    <property type="entry name" value="NUCLEAR INHIBITOR OF PROTEIN PHOSPHATASE-1"/>
    <property type="match status" value="1"/>
</dbReference>
<dbReference type="InterPro" id="IPR008984">
    <property type="entry name" value="SMAD_FHA_dom_sf"/>
</dbReference>